<evidence type="ECO:0000259" key="3">
    <source>
        <dbReference type="PROSITE" id="PS50893"/>
    </source>
</evidence>
<feature type="domain" description="ABC transporter" evidence="3">
    <location>
        <begin position="287"/>
        <end position="529"/>
    </location>
</feature>
<keyword evidence="5" id="KW-1185">Reference proteome</keyword>
<dbReference type="SMART" id="SM00382">
    <property type="entry name" value="AAA"/>
    <property type="match status" value="1"/>
</dbReference>
<dbReference type="Proteomes" id="UP001501444">
    <property type="component" value="Unassembled WGS sequence"/>
</dbReference>
<dbReference type="Pfam" id="PF00005">
    <property type="entry name" value="ABC_tran"/>
    <property type="match status" value="2"/>
</dbReference>
<evidence type="ECO:0000313" key="5">
    <source>
        <dbReference type="Proteomes" id="UP001501444"/>
    </source>
</evidence>
<dbReference type="PANTHER" id="PTHR43790:SF4">
    <property type="entry name" value="GUANOSINE IMPORT ATP-BINDING PROTEIN NUPO"/>
    <property type="match status" value="1"/>
</dbReference>
<organism evidence="4 5">
    <name type="scientific">Dactylosporangium salmoneum</name>
    <dbReference type="NCBI Taxonomy" id="53361"/>
    <lineage>
        <taxon>Bacteria</taxon>
        <taxon>Bacillati</taxon>
        <taxon>Actinomycetota</taxon>
        <taxon>Actinomycetes</taxon>
        <taxon>Micromonosporales</taxon>
        <taxon>Micromonosporaceae</taxon>
        <taxon>Dactylosporangium</taxon>
    </lineage>
</organism>
<comment type="caution">
    <text evidence="4">The sequence shown here is derived from an EMBL/GenBank/DDBJ whole genome shotgun (WGS) entry which is preliminary data.</text>
</comment>
<evidence type="ECO:0000313" key="4">
    <source>
        <dbReference type="EMBL" id="GAA2397014.1"/>
    </source>
</evidence>
<dbReference type="PANTHER" id="PTHR43790">
    <property type="entry name" value="CARBOHYDRATE TRANSPORT ATP-BINDING PROTEIN MG119-RELATED"/>
    <property type="match status" value="1"/>
</dbReference>
<dbReference type="InterPro" id="IPR027417">
    <property type="entry name" value="P-loop_NTPase"/>
</dbReference>
<dbReference type="RefSeq" id="WP_344621126.1">
    <property type="nucleotide sequence ID" value="NZ_BAAARV010000147.1"/>
</dbReference>
<dbReference type="SUPFAM" id="SSF52540">
    <property type="entry name" value="P-loop containing nucleoside triphosphate hydrolases"/>
    <property type="match status" value="2"/>
</dbReference>
<gene>
    <name evidence="4" type="ORF">GCM10010170_113370</name>
</gene>
<name>A0ABP5VBF7_9ACTN</name>
<dbReference type="InterPro" id="IPR050107">
    <property type="entry name" value="ABC_carbohydrate_import_ATPase"/>
</dbReference>
<proteinExistence type="predicted"/>
<dbReference type="PROSITE" id="PS50893">
    <property type="entry name" value="ABC_TRANSPORTER_2"/>
    <property type="match status" value="2"/>
</dbReference>
<dbReference type="CDD" id="cd03215">
    <property type="entry name" value="ABC_Carb_Monos_II"/>
    <property type="match status" value="1"/>
</dbReference>
<protein>
    <submittedName>
        <fullName evidence="4">ABC transporter ATP-binding protein</fullName>
    </submittedName>
</protein>
<dbReference type="Gene3D" id="3.40.50.300">
    <property type="entry name" value="P-loop containing nucleotide triphosphate hydrolases"/>
    <property type="match status" value="2"/>
</dbReference>
<dbReference type="InterPro" id="IPR003439">
    <property type="entry name" value="ABC_transporter-like_ATP-bd"/>
</dbReference>
<dbReference type="GO" id="GO:0005524">
    <property type="term" value="F:ATP binding"/>
    <property type="evidence" value="ECO:0007669"/>
    <property type="project" value="UniProtKB-KW"/>
</dbReference>
<dbReference type="InterPro" id="IPR017871">
    <property type="entry name" value="ABC_transporter-like_CS"/>
</dbReference>
<sequence>MTITNPNGSSVVTGHPMLRMAGVTKYFNGRAACDDVDLSVAAGEIHGLLGQNGAGKSTLMNILLGLVRPDRGVVEVAGRPVTIRDPNDARAQGIGMVHQHYSLIPTLSVWENIAITAKGRVRPDRITALVEQTSARYGLEVSASKRVGDLTVGEQQRVEVVKCLIDQPKLLVLDEPTAVLTERESHALFSMLGQVVDGGACSVILISHNLAEIRSVAHRTTIMRDGRVVSQVVPSETSVAALARHMIGHDLRNEPDVATAIGADLRTDPAPVSAAAPAGTPGLPPALEIEEATAFLPGGRRALDALGLHVRGGEVLGVAGVEGNGQKWLASLLSGALSLHSGRVRVRGTNVRVSKPGAMRSAGVAVVPEDRRESGCVLDMSVADNIAFAALGSLARRGVVSRRRVLALAEKLVEEFQISVASLDQPMRSLSGGNQQKVVLARELSTEPGVLVLAQPTRGLDVGAIAYMHERIRAAADAGVAVVLISTDLNEIMQLSDRIAVMYRGKVRGETTRAEADPEKLGLLMGGVHA</sequence>
<keyword evidence="2 4" id="KW-0067">ATP-binding</keyword>
<dbReference type="InterPro" id="IPR003593">
    <property type="entry name" value="AAA+_ATPase"/>
</dbReference>
<dbReference type="EMBL" id="BAAARV010000147">
    <property type="protein sequence ID" value="GAA2397014.1"/>
    <property type="molecule type" value="Genomic_DNA"/>
</dbReference>
<evidence type="ECO:0000256" key="2">
    <source>
        <dbReference type="ARBA" id="ARBA00022840"/>
    </source>
</evidence>
<feature type="domain" description="ABC transporter" evidence="3">
    <location>
        <begin position="18"/>
        <end position="250"/>
    </location>
</feature>
<evidence type="ECO:0000256" key="1">
    <source>
        <dbReference type="ARBA" id="ARBA00022741"/>
    </source>
</evidence>
<accession>A0ABP5VBF7</accession>
<keyword evidence="1" id="KW-0547">Nucleotide-binding</keyword>
<reference evidence="5" key="1">
    <citation type="journal article" date="2019" name="Int. J. Syst. Evol. Microbiol.">
        <title>The Global Catalogue of Microorganisms (GCM) 10K type strain sequencing project: providing services to taxonomists for standard genome sequencing and annotation.</title>
        <authorList>
            <consortium name="The Broad Institute Genomics Platform"/>
            <consortium name="The Broad Institute Genome Sequencing Center for Infectious Disease"/>
            <person name="Wu L."/>
            <person name="Ma J."/>
        </authorList>
    </citation>
    <scope>NUCLEOTIDE SEQUENCE [LARGE SCALE GENOMIC DNA]</scope>
    <source>
        <strain evidence="5">JCM 3272</strain>
    </source>
</reference>
<dbReference type="PROSITE" id="PS00211">
    <property type="entry name" value="ABC_TRANSPORTER_1"/>
    <property type="match status" value="1"/>
</dbReference>
<dbReference type="CDD" id="cd03216">
    <property type="entry name" value="ABC_Carb_Monos_I"/>
    <property type="match status" value="1"/>
</dbReference>